<dbReference type="Gramene" id="Pp3c6_140V3.8">
    <property type="protein sequence ID" value="Pp3c6_140V3.8"/>
    <property type="gene ID" value="Pp3c6_140"/>
</dbReference>
<evidence type="ECO:0000256" key="1">
    <source>
        <dbReference type="ARBA" id="ARBA00004323"/>
    </source>
</evidence>
<dbReference type="InterPro" id="IPR040911">
    <property type="entry name" value="Exostosin_GT47"/>
</dbReference>
<dbReference type="InterPro" id="IPR004263">
    <property type="entry name" value="Exostosin"/>
</dbReference>
<dbReference type="EnsemblPlants" id="Pp3c6_140V3.13">
    <property type="protein sequence ID" value="Pp3c6_140V3.13"/>
    <property type="gene ID" value="Pp3c6_140"/>
</dbReference>
<keyword evidence="3" id="KW-0735">Signal-anchor</keyword>
<dbReference type="Gramene" id="Pp3c6_140V3.12">
    <property type="protein sequence ID" value="Pp3c6_140V3.12"/>
    <property type="gene ID" value="Pp3c6_140"/>
</dbReference>
<dbReference type="RefSeq" id="XP_073390810.1">
    <property type="nucleotide sequence ID" value="XM_073534709.1"/>
</dbReference>
<dbReference type="EMBL" id="ABEU02000006">
    <property type="status" value="NOT_ANNOTATED_CDS"/>
    <property type="molecule type" value="Genomic_DNA"/>
</dbReference>
<evidence type="ECO:0000256" key="3">
    <source>
        <dbReference type="ARBA" id="ARBA00022968"/>
    </source>
</evidence>
<keyword evidence="5" id="KW-1133">Transmembrane helix</keyword>
<dbReference type="Gramene" id="Pp3c6_140V3.9">
    <property type="protein sequence ID" value="Pp3c6_140V3.9"/>
    <property type="gene ID" value="Pp3c6_140"/>
</dbReference>
<reference evidence="7" key="3">
    <citation type="submission" date="2020-12" db="UniProtKB">
        <authorList>
            <consortium name="EnsemblPlants"/>
        </authorList>
    </citation>
    <scope>IDENTIFICATION</scope>
</reference>
<dbReference type="OrthoDB" id="1924787at2759"/>
<keyword evidence="4" id="KW-0333">Golgi apparatus</keyword>
<reference evidence="7 8" key="2">
    <citation type="journal article" date="2018" name="Plant J.">
        <title>The Physcomitrella patens chromosome-scale assembly reveals moss genome structure and evolution.</title>
        <authorList>
            <person name="Lang D."/>
            <person name="Ullrich K.K."/>
            <person name="Murat F."/>
            <person name="Fuchs J."/>
            <person name="Jenkins J."/>
            <person name="Haas F.B."/>
            <person name="Piednoel M."/>
            <person name="Gundlach H."/>
            <person name="Van Bel M."/>
            <person name="Meyberg R."/>
            <person name="Vives C."/>
            <person name="Morata J."/>
            <person name="Symeonidi A."/>
            <person name="Hiss M."/>
            <person name="Muchero W."/>
            <person name="Kamisugi Y."/>
            <person name="Saleh O."/>
            <person name="Blanc G."/>
            <person name="Decker E.L."/>
            <person name="van Gessel N."/>
            <person name="Grimwood J."/>
            <person name="Hayes R.D."/>
            <person name="Graham S.W."/>
            <person name="Gunter L.E."/>
            <person name="McDaniel S.F."/>
            <person name="Hoernstein S.N.W."/>
            <person name="Larsson A."/>
            <person name="Li F.W."/>
            <person name="Perroud P.F."/>
            <person name="Phillips J."/>
            <person name="Ranjan P."/>
            <person name="Rokshar D.S."/>
            <person name="Rothfels C.J."/>
            <person name="Schneider L."/>
            <person name="Shu S."/>
            <person name="Stevenson D.W."/>
            <person name="Thummler F."/>
            <person name="Tillich M."/>
            <person name="Villarreal Aguilar J.C."/>
            <person name="Widiez T."/>
            <person name="Wong G.K."/>
            <person name="Wymore A."/>
            <person name="Zhang Y."/>
            <person name="Zimmer A.D."/>
            <person name="Quatrano R.S."/>
            <person name="Mayer K.F.X."/>
            <person name="Goodstein D."/>
            <person name="Casacuberta J.M."/>
            <person name="Vandepoele K."/>
            <person name="Reski R."/>
            <person name="Cuming A.C."/>
            <person name="Tuskan G.A."/>
            <person name="Maumus F."/>
            <person name="Salse J."/>
            <person name="Schmutz J."/>
            <person name="Rensing S.A."/>
        </authorList>
    </citation>
    <scope>NUCLEOTIDE SEQUENCE [LARGE SCALE GENOMIC DNA]</scope>
    <source>
        <strain evidence="7 8">cv. Gransden 2004</strain>
    </source>
</reference>
<keyword evidence="5" id="KW-0472">Membrane</keyword>
<comment type="subcellular location">
    <subcellularLocation>
        <location evidence="1">Golgi apparatus membrane</location>
        <topology evidence="1">Single-pass type II membrane protein</topology>
    </subcellularLocation>
</comment>
<keyword evidence="8" id="KW-1185">Reference proteome</keyword>
<dbReference type="EnsemblPlants" id="Pp3c6_140V3.12">
    <property type="protein sequence ID" value="Pp3c6_140V3.12"/>
    <property type="gene ID" value="Pp3c6_140"/>
</dbReference>
<dbReference type="EnsemblPlants" id="Pp3c6_140V3.10">
    <property type="protein sequence ID" value="Pp3c6_140V3.10"/>
    <property type="gene ID" value="Pp3c6_140"/>
</dbReference>
<dbReference type="PANTHER" id="PTHR11062:SF59">
    <property type="entry name" value="EXOSTOSIN FAMILY PROTEIN"/>
    <property type="match status" value="1"/>
</dbReference>
<evidence type="ECO:0000313" key="7">
    <source>
        <dbReference type="EnsemblPlants" id="Pp3c6_140V3.13"/>
    </source>
</evidence>
<organism evidence="7 8">
    <name type="scientific">Physcomitrium patens</name>
    <name type="common">Spreading-leaved earth moss</name>
    <name type="synonym">Physcomitrella patens</name>
    <dbReference type="NCBI Taxonomy" id="3218"/>
    <lineage>
        <taxon>Eukaryota</taxon>
        <taxon>Viridiplantae</taxon>
        <taxon>Streptophyta</taxon>
        <taxon>Embryophyta</taxon>
        <taxon>Bryophyta</taxon>
        <taxon>Bryophytina</taxon>
        <taxon>Bryopsida</taxon>
        <taxon>Funariidae</taxon>
        <taxon>Funariales</taxon>
        <taxon>Funariaceae</taxon>
        <taxon>Physcomitrium</taxon>
    </lineage>
</organism>
<dbReference type="Gramene" id="Pp3c6_140V3.11">
    <property type="protein sequence ID" value="Pp3c6_140V3.11"/>
    <property type="gene ID" value="Pp3c6_140"/>
</dbReference>
<evidence type="ECO:0000256" key="5">
    <source>
        <dbReference type="SAM" id="Phobius"/>
    </source>
</evidence>
<dbReference type="GeneID" id="112283216"/>
<dbReference type="Proteomes" id="UP000006727">
    <property type="component" value="Chromosome 6"/>
</dbReference>
<dbReference type="GO" id="GO:0016757">
    <property type="term" value="F:glycosyltransferase activity"/>
    <property type="evidence" value="ECO:0007669"/>
    <property type="project" value="InterPro"/>
</dbReference>
<dbReference type="EnsemblPlants" id="Pp3c6_140V3.8">
    <property type="protein sequence ID" value="Pp3c6_140V3.8"/>
    <property type="gene ID" value="Pp3c6_140"/>
</dbReference>
<dbReference type="Gramene" id="Pp3c6_140V3.13">
    <property type="protein sequence ID" value="Pp3c6_140V3.13"/>
    <property type="gene ID" value="Pp3c6_140"/>
</dbReference>
<evidence type="ECO:0000259" key="6">
    <source>
        <dbReference type="Pfam" id="PF03016"/>
    </source>
</evidence>
<dbReference type="EnsemblPlants" id="Pp3c6_140V3.9">
    <property type="protein sequence ID" value="Pp3c6_140V3.9"/>
    <property type="gene ID" value="Pp3c6_140"/>
</dbReference>
<feature type="domain" description="Exostosin GT47" evidence="6">
    <location>
        <begin position="330"/>
        <end position="616"/>
    </location>
</feature>
<reference evidence="7 8" key="1">
    <citation type="journal article" date="2008" name="Science">
        <title>The Physcomitrella genome reveals evolutionary insights into the conquest of land by plants.</title>
        <authorList>
            <person name="Rensing S."/>
            <person name="Lang D."/>
            <person name="Zimmer A."/>
            <person name="Terry A."/>
            <person name="Salamov A."/>
            <person name="Shapiro H."/>
            <person name="Nishiyama T."/>
            <person name="Perroud P.-F."/>
            <person name="Lindquist E."/>
            <person name="Kamisugi Y."/>
            <person name="Tanahashi T."/>
            <person name="Sakakibara K."/>
            <person name="Fujita T."/>
            <person name="Oishi K."/>
            <person name="Shin-I T."/>
            <person name="Kuroki Y."/>
            <person name="Toyoda A."/>
            <person name="Suzuki Y."/>
            <person name="Hashimoto A."/>
            <person name="Yamaguchi K."/>
            <person name="Sugano A."/>
            <person name="Kohara Y."/>
            <person name="Fujiyama A."/>
            <person name="Anterola A."/>
            <person name="Aoki S."/>
            <person name="Ashton N."/>
            <person name="Barbazuk W.B."/>
            <person name="Barker E."/>
            <person name="Bennetzen J."/>
            <person name="Bezanilla M."/>
            <person name="Blankenship R."/>
            <person name="Cho S.H."/>
            <person name="Dutcher S."/>
            <person name="Estelle M."/>
            <person name="Fawcett J.A."/>
            <person name="Gundlach H."/>
            <person name="Hanada K."/>
            <person name="Heyl A."/>
            <person name="Hicks K.A."/>
            <person name="Hugh J."/>
            <person name="Lohr M."/>
            <person name="Mayer K."/>
            <person name="Melkozernov A."/>
            <person name="Murata T."/>
            <person name="Nelson D."/>
            <person name="Pils B."/>
            <person name="Prigge M."/>
            <person name="Reiss B."/>
            <person name="Renner T."/>
            <person name="Rombauts S."/>
            <person name="Rushton P."/>
            <person name="Sanderfoot A."/>
            <person name="Schween G."/>
            <person name="Shiu S.-H."/>
            <person name="Stueber K."/>
            <person name="Theodoulou F.L."/>
            <person name="Tu H."/>
            <person name="Van de Peer Y."/>
            <person name="Verrier P.J."/>
            <person name="Waters E."/>
            <person name="Wood A."/>
            <person name="Yang L."/>
            <person name="Cove D."/>
            <person name="Cuming A."/>
            <person name="Hasebe M."/>
            <person name="Lucas S."/>
            <person name="Mishler D.B."/>
            <person name="Reski R."/>
            <person name="Grigoriev I."/>
            <person name="Quatrano R.S."/>
            <person name="Boore J.L."/>
        </authorList>
    </citation>
    <scope>NUCLEOTIDE SEQUENCE [LARGE SCALE GENOMIC DNA]</scope>
    <source>
        <strain evidence="7 8">cv. Gransden 2004</strain>
    </source>
</reference>
<sequence>MARPRRCLGERAHPTFLTSVVIAVSAIVLLQHICTTKGPAYSLLHSSLISRQAEPVLSKLDALTPTKGRHQKNLTPSSPEMISETENVSTQAQSLSSNKRQDFSENFLHAGNESQMFTAVESEVSETGKEFNNNGTDLLVPETSNRQVSSEILNNGTMVESVVAEAATERQVVAVETEAVQIVKGVINSINSSENMAEVADRMDLDHNRSELTVPNAESDSKGAIPVGGDEAVDVMQPRRFESLGDANVGRIPVETETSHEENKQQLMIASWPPQASPVPKVSKFNPIFDELQTCKKAIEGATLETADPSLDSSLYKNVTAFSKSYELMEKVFKVYIYKDGRKPLVHSGPQLGIYASEGQFIERMEAASEFLTDDPSRAHMFFLPYSVYRMVTHLYVPNSRSMLPLATFIKDYVEALARQYPYWNRTKGADHFFVSCHDWGPATARDHPTLRSNAVKVVCNADLTEEFVVGKDASLPEVYMHKSKTKAPIKLGGPGYDERPYLAFFAGQMHGRVRPILLDHWKDKDPDLMIYGVLPKPIAKQISYVQHMKMSKYCICAAGYEVNSPRIVESIHYDCVPVIIADNFVLPFSDVLNWDAFSVTMPESDIPKLKAILNDIPEKTYRSMQIRLRKIRQHFVWHKKPEKYDVFHMILHSVWMSRINRLEQIRDLSEEPFKD</sequence>
<gene>
    <name evidence="7" type="primary">LOC112283216</name>
</gene>
<keyword evidence="5" id="KW-0812">Transmembrane</keyword>
<dbReference type="Gramene" id="Pp3c6_140V3.7">
    <property type="protein sequence ID" value="Pp3c6_140V3.7"/>
    <property type="gene ID" value="Pp3c6_140"/>
</dbReference>
<accession>A0A7I4DY12</accession>
<dbReference type="AlphaFoldDB" id="A0A7I4DY12"/>
<dbReference type="PANTHER" id="PTHR11062">
    <property type="entry name" value="EXOSTOSIN HEPARAN SULFATE GLYCOSYLTRANSFERASE -RELATED"/>
    <property type="match status" value="1"/>
</dbReference>
<evidence type="ECO:0000313" key="8">
    <source>
        <dbReference type="Proteomes" id="UP000006727"/>
    </source>
</evidence>
<name>A0A7I4DY12_PHYPA</name>
<dbReference type="GO" id="GO:0000139">
    <property type="term" value="C:Golgi membrane"/>
    <property type="evidence" value="ECO:0007669"/>
    <property type="project" value="UniProtKB-SubCell"/>
</dbReference>
<evidence type="ECO:0000256" key="4">
    <source>
        <dbReference type="ARBA" id="ARBA00023034"/>
    </source>
</evidence>
<feature type="transmembrane region" description="Helical" evidence="5">
    <location>
        <begin position="12"/>
        <end position="33"/>
    </location>
</feature>
<dbReference type="EnsemblPlants" id="Pp3c6_140V3.7">
    <property type="protein sequence ID" value="Pp3c6_140V3.7"/>
    <property type="gene ID" value="Pp3c6_140"/>
</dbReference>
<protein>
    <recommendedName>
        <fullName evidence="6">Exostosin GT47 domain-containing protein</fullName>
    </recommendedName>
</protein>
<dbReference type="Gramene" id="Pp3c6_140V3.10">
    <property type="protein sequence ID" value="Pp3c6_140V3.10"/>
    <property type="gene ID" value="Pp3c6_140"/>
</dbReference>
<dbReference type="Pfam" id="PF03016">
    <property type="entry name" value="Exostosin_GT47"/>
    <property type="match status" value="1"/>
</dbReference>
<proteinExistence type="inferred from homology"/>
<comment type="similarity">
    <text evidence="2">Belongs to the glycosyltransferase 47 family.</text>
</comment>
<dbReference type="EnsemblPlants" id="Pp3c6_140V3.11">
    <property type="protein sequence ID" value="Pp3c6_140V3.11"/>
    <property type="gene ID" value="Pp3c6_140"/>
</dbReference>
<evidence type="ECO:0000256" key="2">
    <source>
        <dbReference type="ARBA" id="ARBA00010271"/>
    </source>
</evidence>